<dbReference type="AlphaFoldDB" id="A0A7C7ZE36"/>
<organism evidence="1 2">
    <name type="scientific">Marine Group III euryarchaeote</name>
    <dbReference type="NCBI Taxonomy" id="2173149"/>
    <lineage>
        <taxon>Archaea</taxon>
        <taxon>Methanobacteriati</taxon>
        <taxon>Thermoplasmatota</taxon>
        <taxon>Thermoplasmata</taxon>
        <taxon>Candidatus Thermoprofundales</taxon>
    </lineage>
</organism>
<comment type="caution">
    <text evidence="1">The sequence shown here is derived from an EMBL/GenBank/DDBJ whole genome shotgun (WGS) entry which is preliminary data.</text>
</comment>
<proteinExistence type="predicted"/>
<accession>A0A7C7ZE36</accession>
<gene>
    <name evidence="1" type="ORF">EYQ16_05560</name>
</gene>
<evidence type="ECO:0000313" key="1">
    <source>
        <dbReference type="EMBL" id="HIG63962.1"/>
    </source>
</evidence>
<evidence type="ECO:0000313" key="2">
    <source>
        <dbReference type="Proteomes" id="UP000589516"/>
    </source>
</evidence>
<dbReference type="EMBL" id="DUAV01000034">
    <property type="protein sequence ID" value="HIG63962.1"/>
    <property type="molecule type" value="Genomic_DNA"/>
</dbReference>
<dbReference type="Proteomes" id="UP000589516">
    <property type="component" value="Unassembled WGS sequence"/>
</dbReference>
<reference evidence="2" key="1">
    <citation type="journal article" date="2019" name="bioRxiv">
        <title>Genome diversification in globally distributed novel marine Proteobacteria is linked to environmental adaptation.</title>
        <authorList>
            <person name="Zhou Z."/>
            <person name="Tran P.Q."/>
            <person name="Kieft K."/>
            <person name="Anantharaman K."/>
        </authorList>
    </citation>
    <scope>NUCLEOTIDE SEQUENCE [LARGE SCALE GENOMIC DNA]</scope>
</reference>
<protein>
    <submittedName>
        <fullName evidence="1">Uncharacterized protein</fullName>
    </submittedName>
</protein>
<name>A0A7C7ZE36_9ARCH</name>
<sequence length="93" mass="10295">MVVKAKRGRRRYLQLRTEPTTSRRKLERLLAGRLAEFRVISCAEGEAVVRVPHTAVAVARETLNGDLGDGIVGETLVTSGTLKGLLRRLAERK</sequence>